<gene>
    <name evidence="2" type="ORF">LCGC14_2959610</name>
</gene>
<evidence type="ECO:0000256" key="1">
    <source>
        <dbReference type="SAM" id="MobiDB-lite"/>
    </source>
</evidence>
<evidence type="ECO:0000313" key="2">
    <source>
        <dbReference type="EMBL" id="KKK66883.1"/>
    </source>
</evidence>
<dbReference type="AlphaFoldDB" id="A0A0F8XDJ2"/>
<reference evidence="2" key="1">
    <citation type="journal article" date="2015" name="Nature">
        <title>Complex archaea that bridge the gap between prokaryotes and eukaryotes.</title>
        <authorList>
            <person name="Spang A."/>
            <person name="Saw J.H."/>
            <person name="Jorgensen S.L."/>
            <person name="Zaremba-Niedzwiedzka K."/>
            <person name="Martijn J."/>
            <person name="Lind A.E."/>
            <person name="van Eijk R."/>
            <person name="Schleper C."/>
            <person name="Guy L."/>
            <person name="Ettema T.J."/>
        </authorList>
    </citation>
    <scope>NUCLEOTIDE SEQUENCE</scope>
</reference>
<comment type="caution">
    <text evidence="2">The sequence shown here is derived from an EMBL/GenBank/DDBJ whole genome shotgun (WGS) entry which is preliminary data.</text>
</comment>
<feature type="region of interest" description="Disordered" evidence="1">
    <location>
        <begin position="1"/>
        <end position="26"/>
    </location>
</feature>
<sequence length="44" mass="5352">MEEHDDPRPGLEIEDSNWREAYNDHEGPVCGHDWNDWWPDRETD</sequence>
<dbReference type="EMBL" id="LAZR01059868">
    <property type="protein sequence ID" value="KKK66883.1"/>
    <property type="molecule type" value="Genomic_DNA"/>
</dbReference>
<name>A0A0F8XDJ2_9ZZZZ</name>
<proteinExistence type="predicted"/>
<organism evidence="2">
    <name type="scientific">marine sediment metagenome</name>
    <dbReference type="NCBI Taxonomy" id="412755"/>
    <lineage>
        <taxon>unclassified sequences</taxon>
        <taxon>metagenomes</taxon>
        <taxon>ecological metagenomes</taxon>
    </lineage>
</organism>
<protein>
    <submittedName>
        <fullName evidence="2">Uncharacterized protein</fullName>
    </submittedName>
</protein>
<accession>A0A0F8XDJ2</accession>